<dbReference type="PROSITE" id="PS00675">
    <property type="entry name" value="SIGMA54_INTERACT_1"/>
    <property type="match status" value="1"/>
</dbReference>
<comment type="subcellular location">
    <subcellularLocation>
        <location evidence="1">Cytoplasm</location>
    </subcellularLocation>
</comment>
<dbReference type="InterPro" id="IPR058031">
    <property type="entry name" value="AAA_lid_NorR"/>
</dbReference>
<evidence type="ECO:0000256" key="7">
    <source>
        <dbReference type="ARBA" id="ARBA00023125"/>
    </source>
</evidence>
<evidence type="ECO:0000313" key="14">
    <source>
        <dbReference type="Proteomes" id="UP000051035"/>
    </source>
</evidence>
<evidence type="ECO:0000256" key="1">
    <source>
        <dbReference type="ARBA" id="ARBA00004496"/>
    </source>
</evidence>
<dbReference type="PRINTS" id="PR01590">
    <property type="entry name" value="HTHFIS"/>
</dbReference>
<evidence type="ECO:0000259" key="12">
    <source>
        <dbReference type="PROSITE" id="PS50110"/>
    </source>
</evidence>
<keyword evidence="7" id="KW-0238">DNA-binding</keyword>
<dbReference type="Pfam" id="PF00072">
    <property type="entry name" value="Response_reg"/>
    <property type="match status" value="1"/>
</dbReference>
<evidence type="ECO:0000256" key="8">
    <source>
        <dbReference type="ARBA" id="ARBA00023159"/>
    </source>
</evidence>
<dbReference type="GO" id="GO:0006355">
    <property type="term" value="P:regulation of DNA-templated transcription"/>
    <property type="evidence" value="ECO:0007669"/>
    <property type="project" value="InterPro"/>
</dbReference>
<dbReference type="PROSITE" id="PS50045">
    <property type="entry name" value="SIGMA54_INTERACT_4"/>
    <property type="match status" value="1"/>
</dbReference>
<evidence type="ECO:0000256" key="10">
    <source>
        <dbReference type="PROSITE-ProRule" id="PRU00169"/>
    </source>
</evidence>
<dbReference type="FunFam" id="1.10.8.60:FF:000014">
    <property type="entry name" value="DNA-binding transcriptional regulator NtrC"/>
    <property type="match status" value="1"/>
</dbReference>
<keyword evidence="2" id="KW-0963">Cytoplasm</keyword>
<evidence type="ECO:0000259" key="11">
    <source>
        <dbReference type="PROSITE" id="PS50045"/>
    </source>
</evidence>
<reference evidence="13 14" key="1">
    <citation type="journal article" date="2015" name="Microbiome">
        <title>Genomic resolution of linkages in carbon, nitrogen, and sulfur cycling among widespread estuary sediment bacteria.</title>
        <authorList>
            <person name="Baker B.J."/>
            <person name="Lazar C.S."/>
            <person name="Teske A.P."/>
            <person name="Dick G.J."/>
        </authorList>
    </citation>
    <scope>NUCLEOTIDE SEQUENCE [LARGE SCALE GENOMIC DNA]</scope>
    <source>
        <strain evidence="13">SM1_40</strain>
    </source>
</reference>
<dbReference type="Pfam" id="PF00158">
    <property type="entry name" value="Sigma54_activat"/>
    <property type="match status" value="1"/>
</dbReference>
<keyword evidence="5" id="KW-0067">ATP-binding</keyword>
<gene>
    <name evidence="13" type="ORF">AMJ71_05165</name>
</gene>
<dbReference type="InterPro" id="IPR009057">
    <property type="entry name" value="Homeodomain-like_sf"/>
</dbReference>
<dbReference type="InterPro" id="IPR025944">
    <property type="entry name" value="Sigma_54_int_dom_CS"/>
</dbReference>
<dbReference type="Proteomes" id="UP000051035">
    <property type="component" value="Unassembled WGS sequence"/>
</dbReference>
<accession>A0A0S8JKK0</accession>
<dbReference type="InterPro" id="IPR025943">
    <property type="entry name" value="Sigma_54_int_dom_ATP-bd_2"/>
</dbReference>
<feature type="domain" description="Response regulatory" evidence="12">
    <location>
        <begin position="6"/>
        <end position="120"/>
    </location>
</feature>
<evidence type="ECO:0008006" key="15">
    <source>
        <dbReference type="Google" id="ProtNLM"/>
    </source>
</evidence>
<evidence type="ECO:0000256" key="6">
    <source>
        <dbReference type="ARBA" id="ARBA00023015"/>
    </source>
</evidence>
<feature type="modified residue" description="4-aspartylphosphate" evidence="10">
    <location>
        <position position="55"/>
    </location>
</feature>
<dbReference type="Gene3D" id="1.10.8.60">
    <property type="match status" value="1"/>
</dbReference>
<dbReference type="InterPro" id="IPR002197">
    <property type="entry name" value="HTH_Fis"/>
</dbReference>
<dbReference type="InterPro" id="IPR025662">
    <property type="entry name" value="Sigma_54_int_dom_ATP-bd_1"/>
</dbReference>
<dbReference type="Gene3D" id="1.10.10.60">
    <property type="entry name" value="Homeodomain-like"/>
    <property type="match status" value="1"/>
</dbReference>
<organism evidence="13 14">
    <name type="scientific">candidate division TA06 bacterium SM1_40</name>
    <dbReference type="NCBI Taxonomy" id="1703773"/>
    <lineage>
        <taxon>Bacteria</taxon>
        <taxon>Bacteria division TA06</taxon>
    </lineage>
</organism>
<dbReference type="GO" id="GO:0043565">
    <property type="term" value="F:sequence-specific DNA binding"/>
    <property type="evidence" value="ECO:0007669"/>
    <property type="project" value="InterPro"/>
</dbReference>
<dbReference type="SUPFAM" id="SSF52540">
    <property type="entry name" value="P-loop containing nucleoside triphosphate hydrolases"/>
    <property type="match status" value="1"/>
</dbReference>
<dbReference type="GO" id="GO:0005737">
    <property type="term" value="C:cytoplasm"/>
    <property type="evidence" value="ECO:0007669"/>
    <property type="project" value="UniProtKB-SubCell"/>
</dbReference>
<dbReference type="AlphaFoldDB" id="A0A0S8JKK0"/>
<dbReference type="Pfam" id="PF02954">
    <property type="entry name" value="HTH_8"/>
    <property type="match status" value="1"/>
</dbReference>
<evidence type="ECO:0000256" key="9">
    <source>
        <dbReference type="ARBA" id="ARBA00023163"/>
    </source>
</evidence>
<dbReference type="PROSITE" id="PS50110">
    <property type="entry name" value="RESPONSE_REGULATORY"/>
    <property type="match status" value="1"/>
</dbReference>
<dbReference type="InterPro" id="IPR011006">
    <property type="entry name" value="CheY-like_superfamily"/>
</dbReference>
<dbReference type="InterPro" id="IPR003593">
    <property type="entry name" value="AAA+_ATPase"/>
</dbReference>
<dbReference type="InterPro" id="IPR002078">
    <property type="entry name" value="Sigma_54_int"/>
</dbReference>
<proteinExistence type="predicted"/>
<name>A0A0S8JKK0_UNCT6</name>
<dbReference type="SUPFAM" id="SSF46689">
    <property type="entry name" value="Homeodomain-like"/>
    <property type="match status" value="1"/>
</dbReference>
<evidence type="ECO:0000256" key="3">
    <source>
        <dbReference type="ARBA" id="ARBA00022553"/>
    </source>
</evidence>
<dbReference type="Pfam" id="PF25601">
    <property type="entry name" value="AAA_lid_14"/>
    <property type="match status" value="1"/>
</dbReference>
<evidence type="ECO:0000256" key="4">
    <source>
        <dbReference type="ARBA" id="ARBA00022741"/>
    </source>
</evidence>
<feature type="domain" description="Sigma-54 factor interaction" evidence="11">
    <location>
        <begin position="145"/>
        <end position="374"/>
    </location>
</feature>
<evidence type="ECO:0000256" key="2">
    <source>
        <dbReference type="ARBA" id="ARBA00022490"/>
    </source>
</evidence>
<dbReference type="PANTHER" id="PTHR32071">
    <property type="entry name" value="TRANSCRIPTIONAL REGULATORY PROTEIN"/>
    <property type="match status" value="1"/>
</dbReference>
<dbReference type="Gene3D" id="3.40.50.2300">
    <property type="match status" value="1"/>
</dbReference>
<dbReference type="GO" id="GO:0005524">
    <property type="term" value="F:ATP binding"/>
    <property type="evidence" value="ECO:0007669"/>
    <property type="project" value="UniProtKB-KW"/>
</dbReference>
<keyword evidence="9" id="KW-0804">Transcription</keyword>
<dbReference type="InterPro" id="IPR001789">
    <property type="entry name" value="Sig_transdc_resp-reg_receiver"/>
</dbReference>
<sequence length="450" mass="50200">MVIAPNVLVIDDEQVIRDSCQQILSRDGYAVKVAEDGNVGLAMMEKQAFDLVVLDLKMPGLDGMEVLKTIRADDPSAIVLVITGYATVESAVEAMKSGAYDFIPKPFTPDNLRAIVKRALERRRLILNNIYLAEELKSTIGEAVLIGKGKAMEEIDALVKKVGPTDSTVLIYGESGTGKELVARALHRNSPRSPRPFVVVDCGSLVESLFESELFGHTKGSFTGATTTKYGRFEVANGGTIFFDEIGNISLSVQAKLLRAIQEREIVRVGSTQVLRVDVRIIAATNRDLASTVRTGSFREDLFYRLSVVPIELPPLRERKEDIPLLADYFLKMYNRERKKNILGITDEAMERLARYEWPGNVRELENAIERAVVLAEGDVIEPKDLLYYGLRVDREDDGAPEQKTLADVEREHIERTLTAFEGHKGRTAEALNIDRKTLRQKMKKYGITA</sequence>
<evidence type="ECO:0000313" key="13">
    <source>
        <dbReference type="EMBL" id="KPL09906.1"/>
    </source>
</evidence>
<keyword evidence="3 10" id="KW-0597">Phosphoprotein</keyword>
<dbReference type="FunFam" id="3.40.50.2300:FF:000018">
    <property type="entry name" value="DNA-binding transcriptional regulator NtrC"/>
    <property type="match status" value="1"/>
</dbReference>
<keyword evidence="8" id="KW-0010">Activator</keyword>
<dbReference type="SUPFAM" id="SSF52172">
    <property type="entry name" value="CheY-like"/>
    <property type="match status" value="1"/>
</dbReference>
<dbReference type="PROSITE" id="PS00688">
    <property type="entry name" value="SIGMA54_INTERACT_3"/>
    <property type="match status" value="1"/>
</dbReference>
<evidence type="ECO:0000256" key="5">
    <source>
        <dbReference type="ARBA" id="ARBA00022840"/>
    </source>
</evidence>
<keyword evidence="4" id="KW-0547">Nucleotide-binding</keyword>
<dbReference type="Gene3D" id="3.40.50.300">
    <property type="entry name" value="P-loop containing nucleotide triphosphate hydrolases"/>
    <property type="match status" value="1"/>
</dbReference>
<dbReference type="GO" id="GO:0000160">
    <property type="term" value="P:phosphorelay signal transduction system"/>
    <property type="evidence" value="ECO:0007669"/>
    <property type="project" value="InterPro"/>
</dbReference>
<dbReference type="EMBL" id="LJVA01000049">
    <property type="protein sequence ID" value="KPL09906.1"/>
    <property type="molecule type" value="Genomic_DNA"/>
</dbReference>
<dbReference type="PANTHER" id="PTHR32071:SF113">
    <property type="entry name" value="ALGINATE BIOSYNTHESIS TRANSCRIPTIONAL REGULATORY PROTEIN ALGB"/>
    <property type="match status" value="1"/>
</dbReference>
<dbReference type="SMART" id="SM00448">
    <property type="entry name" value="REC"/>
    <property type="match status" value="1"/>
</dbReference>
<comment type="caution">
    <text evidence="13">The sequence shown here is derived from an EMBL/GenBank/DDBJ whole genome shotgun (WGS) entry which is preliminary data.</text>
</comment>
<dbReference type="PROSITE" id="PS00676">
    <property type="entry name" value="SIGMA54_INTERACT_2"/>
    <property type="match status" value="1"/>
</dbReference>
<dbReference type="InterPro" id="IPR027417">
    <property type="entry name" value="P-loop_NTPase"/>
</dbReference>
<keyword evidence="6" id="KW-0805">Transcription regulation</keyword>
<dbReference type="FunFam" id="3.40.50.300:FF:000006">
    <property type="entry name" value="DNA-binding transcriptional regulator NtrC"/>
    <property type="match status" value="1"/>
</dbReference>
<protein>
    <recommendedName>
        <fullName evidence="15">Fis family transcriptional regulator</fullName>
    </recommendedName>
</protein>
<dbReference type="SMART" id="SM00382">
    <property type="entry name" value="AAA"/>
    <property type="match status" value="1"/>
</dbReference>
<dbReference type="CDD" id="cd00009">
    <property type="entry name" value="AAA"/>
    <property type="match status" value="1"/>
</dbReference>